<organism evidence="2 3">
    <name type="scientific">Hibiscus sabdariffa</name>
    <name type="common">roselle</name>
    <dbReference type="NCBI Taxonomy" id="183260"/>
    <lineage>
        <taxon>Eukaryota</taxon>
        <taxon>Viridiplantae</taxon>
        <taxon>Streptophyta</taxon>
        <taxon>Embryophyta</taxon>
        <taxon>Tracheophyta</taxon>
        <taxon>Spermatophyta</taxon>
        <taxon>Magnoliopsida</taxon>
        <taxon>eudicotyledons</taxon>
        <taxon>Gunneridae</taxon>
        <taxon>Pentapetalae</taxon>
        <taxon>rosids</taxon>
        <taxon>malvids</taxon>
        <taxon>Malvales</taxon>
        <taxon>Malvaceae</taxon>
        <taxon>Malvoideae</taxon>
        <taxon>Hibiscus</taxon>
    </lineage>
</organism>
<name>A0ABR2F9K3_9ROSI</name>
<sequence length="127" mass="15088">MGSKVDADHVIGRLDGFWLYGSQIRVSFARENLVPVNCSENVSCIRNYGRFLGYKRLYGGKNLERYGWLKRIEIWFFFIDMQGLDWCAMGLWVFSIMGDGRLSRREWNFCLRRNLKNTFTCTSDWNF</sequence>
<comment type="caution">
    <text evidence="2">The sequence shown here is derived from an EMBL/GenBank/DDBJ whole genome shotgun (WGS) entry which is preliminary data.</text>
</comment>
<reference evidence="2 3" key="1">
    <citation type="journal article" date="2024" name="G3 (Bethesda)">
        <title>Genome assembly of Hibiscus sabdariffa L. provides insights into metabolisms of medicinal natural products.</title>
        <authorList>
            <person name="Kim T."/>
        </authorList>
    </citation>
    <scope>NUCLEOTIDE SEQUENCE [LARGE SCALE GENOMIC DNA]</scope>
    <source>
        <strain evidence="2">TK-2024</strain>
        <tissue evidence="2">Old leaves</tissue>
    </source>
</reference>
<accession>A0ABR2F9K3</accession>
<dbReference type="EMBL" id="JBBPBM010000007">
    <property type="protein sequence ID" value="KAK8574917.1"/>
    <property type="molecule type" value="Genomic_DNA"/>
</dbReference>
<keyword evidence="3" id="KW-1185">Reference proteome</keyword>
<proteinExistence type="predicted"/>
<dbReference type="Proteomes" id="UP001472677">
    <property type="component" value="Unassembled WGS sequence"/>
</dbReference>
<keyword evidence="1" id="KW-1133">Transmembrane helix</keyword>
<keyword evidence="1" id="KW-0812">Transmembrane</keyword>
<keyword evidence="1" id="KW-0472">Membrane</keyword>
<gene>
    <name evidence="2" type="ORF">V6N12_062594</name>
</gene>
<evidence type="ECO:0000313" key="2">
    <source>
        <dbReference type="EMBL" id="KAK8574917.1"/>
    </source>
</evidence>
<feature type="transmembrane region" description="Helical" evidence="1">
    <location>
        <begin position="74"/>
        <end position="95"/>
    </location>
</feature>
<protein>
    <submittedName>
        <fullName evidence="2">Uncharacterized protein</fullName>
    </submittedName>
</protein>
<evidence type="ECO:0000313" key="3">
    <source>
        <dbReference type="Proteomes" id="UP001472677"/>
    </source>
</evidence>
<evidence type="ECO:0000256" key="1">
    <source>
        <dbReference type="SAM" id="Phobius"/>
    </source>
</evidence>